<keyword evidence="4 7" id="KW-0547">Nucleotide-binding</keyword>
<evidence type="ECO:0000256" key="3">
    <source>
        <dbReference type="ARBA" id="ARBA00022695"/>
    </source>
</evidence>
<name>A0A371NAF9_9EURY</name>
<protein>
    <recommendedName>
        <fullName evidence="7">Phosphopantetheine adenylyltransferase</fullName>
        <ecNumber evidence="7">2.7.7.3</ecNumber>
    </recommendedName>
    <alternativeName>
        <fullName evidence="7">Dephospho-CoA pyrophosphorylase</fullName>
    </alternativeName>
    <alternativeName>
        <fullName evidence="7">Pantetheine-phosphate adenylyltransferase</fullName>
        <shortName evidence="7">PPAT</shortName>
    </alternativeName>
</protein>
<comment type="pathway">
    <text evidence="7">Cofactor biosynthesis; coenzyme A biosynthesis.</text>
</comment>
<dbReference type="HAMAP" id="MF_00647">
    <property type="entry name" value="PPAT_arch"/>
    <property type="match status" value="1"/>
</dbReference>
<dbReference type="CDD" id="cd02164">
    <property type="entry name" value="PPAT_CoAS"/>
    <property type="match status" value="1"/>
</dbReference>
<dbReference type="SMR" id="A0A371NAF9"/>
<dbReference type="SUPFAM" id="SSF52374">
    <property type="entry name" value="Nucleotidylyl transferase"/>
    <property type="match status" value="1"/>
</dbReference>
<organism evidence="9 10">
    <name type="scientific">Methanothermobacter defluvii</name>
    <dbReference type="NCBI Taxonomy" id="49339"/>
    <lineage>
        <taxon>Archaea</taxon>
        <taxon>Methanobacteriati</taxon>
        <taxon>Methanobacteriota</taxon>
        <taxon>Methanomada group</taxon>
        <taxon>Methanobacteria</taxon>
        <taxon>Methanobacteriales</taxon>
        <taxon>Methanobacteriaceae</taxon>
        <taxon>Methanothermobacter</taxon>
    </lineage>
</organism>
<keyword evidence="3 7" id="KW-0548">Nucleotidyltransferase</keyword>
<dbReference type="UniPathway" id="UPA00241"/>
<dbReference type="AlphaFoldDB" id="A0A371NAF9"/>
<reference evidence="9 10" key="1">
    <citation type="submission" date="2018-07" db="EMBL/GenBank/DDBJ databases">
        <title>Genomic Encyclopedia of Type Strains, Phase IV (KMG-IV): sequencing the most valuable type-strain genomes for metagenomic binning, comparative biology and taxonomic classification.</title>
        <authorList>
            <person name="Goeker M."/>
        </authorList>
    </citation>
    <scope>NUCLEOTIDE SEQUENCE [LARGE SCALE GENOMIC DNA]</scope>
    <source>
        <strain evidence="9 10">DSM 7466</strain>
    </source>
</reference>
<dbReference type="EMBL" id="QREL01000003">
    <property type="protein sequence ID" value="REE25166.1"/>
    <property type="molecule type" value="Genomic_DNA"/>
</dbReference>
<dbReference type="PANTHER" id="PTHR43793:SF1">
    <property type="entry name" value="FAD SYNTHASE"/>
    <property type="match status" value="1"/>
</dbReference>
<evidence type="ECO:0000313" key="9">
    <source>
        <dbReference type="EMBL" id="REE25166.1"/>
    </source>
</evidence>
<dbReference type="InterPro" id="IPR050385">
    <property type="entry name" value="Archaeal_FAD_synthase"/>
</dbReference>
<dbReference type="GeneID" id="82298317"/>
<feature type="domain" description="Cytidyltransferase-like" evidence="8">
    <location>
        <begin position="10"/>
        <end position="142"/>
    </location>
</feature>
<evidence type="ECO:0000256" key="1">
    <source>
        <dbReference type="ARBA" id="ARBA00022490"/>
    </source>
</evidence>
<dbReference type="Pfam" id="PF01467">
    <property type="entry name" value="CTP_transf_like"/>
    <property type="match status" value="1"/>
</dbReference>
<dbReference type="GO" id="GO:0005524">
    <property type="term" value="F:ATP binding"/>
    <property type="evidence" value="ECO:0007669"/>
    <property type="project" value="UniProtKB-KW"/>
</dbReference>
<keyword evidence="10" id="KW-1185">Reference proteome</keyword>
<dbReference type="NCBIfam" id="NF001985">
    <property type="entry name" value="PRK00777.1"/>
    <property type="match status" value="1"/>
</dbReference>
<comment type="catalytic activity">
    <reaction evidence="7">
        <text>(R)-4'-phosphopantetheine + ATP + H(+) = 3'-dephospho-CoA + diphosphate</text>
        <dbReference type="Rhea" id="RHEA:19801"/>
        <dbReference type="ChEBI" id="CHEBI:15378"/>
        <dbReference type="ChEBI" id="CHEBI:30616"/>
        <dbReference type="ChEBI" id="CHEBI:33019"/>
        <dbReference type="ChEBI" id="CHEBI:57328"/>
        <dbReference type="ChEBI" id="CHEBI:61723"/>
        <dbReference type="EC" id="2.7.7.3"/>
    </reaction>
</comment>
<accession>A0A371NAF9</accession>
<sequence>MKRKYSLVAVGGTFDRFHKGHRRLLDEAFRVGETVMIGVTSDEFAAAKGEGIEPCSVRMKNLEEYLRDKDADYHVMRLDDPYGTTVTDEAFEAIVVSRETEPVAREINAIRRNRGFRELDIITIDMVNADDGIPISSTRIRRGEIDPMGHIIKRIRGALRRRRE</sequence>
<evidence type="ECO:0000256" key="5">
    <source>
        <dbReference type="ARBA" id="ARBA00022840"/>
    </source>
</evidence>
<dbReference type="GO" id="GO:0004595">
    <property type="term" value="F:pantetheine-phosphate adenylyltransferase activity"/>
    <property type="evidence" value="ECO:0007669"/>
    <property type="project" value="UniProtKB-UniRule"/>
</dbReference>
<keyword evidence="1 7" id="KW-0963">Cytoplasm</keyword>
<comment type="similarity">
    <text evidence="7">Belongs to the eukaryotic CoaD family.</text>
</comment>
<dbReference type="InterPro" id="IPR023540">
    <property type="entry name" value="PPAT_arch"/>
</dbReference>
<comment type="subcellular location">
    <subcellularLocation>
        <location evidence="7">Cytoplasm</location>
    </subcellularLocation>
</comment>
<keyword evidence="2 7" id="KW-0808">Transferase</keyword>
<dbReference type="Proteomes" id="UP000256864">
    <property type="component" value="Unassembled WGS sequence"/>
</dbReference>
<keyword evidence="5 7" id="KW-0067">ATP-binding</keyword>
<evidence type="ECO:0000256" key="2">
    <source>
        <dbReference type="ARBA" id="ARBA00022679"/>
    </source>
</evidence>
<dbReference type="GO" id="GO:0015937">
    <property type="term" value="P:coenzyme A biosynthetic process"/>
    <property type="evidence" value="ECO:0007669"/>
    <property type="project" value="UniProtKB-UniRule"/>
</dbReference>
<evidence type="ECO:0000256" key="6">
    <source>
        <dbReference type="ARBA" id="ARBA00022993"/>
    </source>
</evidence>
<proteinExistence type="inferred from homology"/>
<dbReference type="EC" id="2.7.7.3" evidence="7"/>
<comment type="caution">
    <text evidence="9">The sequence shown here is derived from an EMBL/GenBank/DDBJ whole genome shotgun (WGS) entry which is preliminary data.</text>
</comment>
<dbReference type="PANTHER" id="PTHR43793">
    <property type="entry name" value="FAD SYNTHASE"/>
    <property type="match status" value="1"/>
</dbReference>
<evidence type="ECO:0000259" key="8">
    <source>
        <dbReference type="Pfam" id="PF01467"/>
    </source>
</evidence>
<dbReference type="NCBIfam" id="TIGR00125">
    <property type="entry name" value="cyt_tran_rel"/>
    <property type="match status" value="1"/>
</dbReference>
<evidence type="ECO:0000256" key="4">
    <source>
        <dbReference type="ARBA" id="ARBA00022741"/>
    </source>
</evidence>
<dbReference type="InterPro" id="IPR014729">
    <property type="entry name" value="Rossmann-like_a/b/a_fold"/>
</dbReference>
<gene>
    <name evidence="7" type="primary">coaD</name>
    <name evidence="9" type="ORF">C7452_1515</name>
</gene>
<evidence type="ECO:0000256" key="7">
    <source>
        <dbReference type="HAMAP-Rule" id="MF_00647"/>
    </source>
</evidence>
<dbReference type="GO" id="GO:0005737">
    <property type="term" value="C:cytoplasm"/>
    <property type="evidence" value="ECO:0007669"/>
    <property type="project" value="UniProtKB-SubCell"/>
</dbReference>
<keyword evidence="6 7" id="KW-0173">Coenzyme A biosynthesis</keyword>
<dbReference type="RefSeq" id="WP_048061166.1">
    <property type="nucleotide sequence ID" value="NZ_QREL01000003.1"/>
</dbReference>
<evidence type="ECO:0000313" key="10">
    <source>
        <dbReference type="Proteomes" id="UP000256864"/>
    </source>
</evidence>
<comment type="function">
    <text evidence="7">Reversibly transfers an adenylyl group from ATP to 4'-phosphopantetheine, yielding dephospho-CoA (dPCoA) and pyrophosphate.</text>
</comment>
<dbReference type="Gene3D" id="3.40.50.620">
    <property type="entry name" value="HUPs"/>
    <property type="match status" value="1"/>
</dbReference>
<dbReference type="InterPro" id="IPR004821">
    <property type="entry name" value="Cyt_trans-like"/>
</dbReference>